<dbReference type="InterPro" id="IPR023828">
    <property type="entry name" value="Peptidase_S8_Ser-AS"/>
</dbReference>
<evidence type="ECO:0000256" key="3">
    <source>
        <dbReference type="ARBA" id="ARBA00022801"/>
    </source>
</evidence>
<reference evidence="8" key="1">
    <citation type="submission" date="2022-03" db="EMBL/GenBank/DDBJ databases">
        <authorList>
            <person name="Martin C."/>
        </authorList>
    </citation>
    <scope>NUCLEOTIDE SEQUENCE</scope>
</reference>
<dbReference type="PRINTS" id="PR00723">
    <property type="entry name" value="SUBTILISIN"/>
</dbReference>
<dbReference type="InterPro" id="IPR050131">
    <property type="entry name" value="Peptidase_S8_subtilisin-like"/>
</dbReference>
<keyword evidence="9" id="KW-1185">Reference proteome</keyword>
<dbReference type="GO" id="GO:0005615">
    <property type="term" value="C:extracellular space"/>
    <property type="evidence" value="ECO:0007669"/>
    <property type="project" value="TreeGrafter"/>
</dbReference>
<feature type="domain" description="Peptidase S8/S53" evidence="7">
    <location>
        <begin position="180"/>
        <end position="385"/>
    </location>
</feature>
<feature type="active site" description="Charge relay system" evidence="5">
    <location>
        <position position="373"/>
    </location>
</feature>
<dbReference type="GO" id="GO:0004252">
    <property type="term" value="F:serine-type endopeptidase activity"/>
    <property type="evidence" value="ECO:0007669"/>
    <property type="project" value="UniProtKB-UniRule"/>
</dbReference>
<evidence type="ECO:0000256" key="5">
    <source>
        <dbReference type="PROSITE-ProRule" id="PRU01240"/>
    </source>
</evidence>
<dbReference type="PROSITE" id="PS00136">
    <property type="entry name" value="SUBTILASE_ASP"/>
    <property type="match status" value="1"/>
</dbReference>
<sequence length="441" mass="48028">MWIVRSDITLVVIIFVYLVLGLTESGKEQRKLKRANLRRNRRVKGEYIVTFHPNATTEEVDGHLAETKDFFREVDVIHVGTETLRKKCTRKRKFGGRRRGTLVSLGTYKSYVVTCFRERDLGKITSYDIVARVEEQQIIQVEESCRNIDTKAKGLWNLDRINQRSPILDNIYNSSQGLGSHVDIYIVDSGIDINHPEFGGRAIYGENFYSRESPMDKDGHGTHVAGIAAGSTVGVARHATLIAVKISERGNAVASSLSAGIVWAAKKAANGTKQAIINLSIGWPREDYDLSHVISQVVKKGVIVVVAAGNEASDACRHTPANVPDAITVASSTKDDRLADTTNIGSCVDIIAPGEDIRCPDLKEKYTIRSGTSMATPLVAGVIATNLNSGTTFGDPSPYVVAEWLRSAMTVGAIDVLDSGTPNLLLFGEPCDVSVTDIKGI</sequence>
<dbReference type="PROSITE" id="PS00138">
    <property type="entry name" value="SUBTILASE_SER"/>
    <property type="match status" value="1"/>
</dbReference>
<dbReference type="PROSITE" id="PS51892">
    <property type="entry name" value="SUBTILASE"/>
    <property type="match status" value="1"/>
</dbReference>
<proteinExistence type="inferred from homology"/>
<evidence type="ECO:0000313" key="8">
    <source>
        <dbReference type="EMBL" id="CAH1778316.1"/>
    </source>
</evidence>
<dbReference type="InterPro" id="IPR034193">
    <property type="entry name" value="PCSK9_ProteinaseK-like"/>
</dbReference>
<accession>A0A8J1XKL0</accession>
<keyword evidence="4 5" id="KW-0720">Serine protease</keyword>
<name>A0A8J1XKL0_OWEFU</name>
<dbReference type="PANTHER" id="PTHR43806">
    <property type="entry name" value="PEPTIDASE S8"/>
    <property type="match status" value="1"/>
</dbReference>
<feature type="active site" description="Charge relay system" evidence="5">
    <location>
        <position position="220"/>
    </location>
</feature>
<evidence type="ECO:0000256" key="4">
    <source>
        <dbReference type="ARBA" id="ARBA00022825"/>
    </source>
</evidence>
<dbReference type="PANTHER" id="PTHR43806:SF11">
    <property type="entry name" value="CEREVISIN-RELATED"/>
    <property type="match status" value="1"/>
</dbReference>
<evidence type="ECO:0000259" key="7">
    <source>
        <dbReference type="Pfam" id="PF00082"/>
    </source>
</evidence>
<keyword evidence="3 5" id="KW-0378">Hydrolase</keyword>
<dbReference type="InterPro" id="IPR000209">
    <property type="entry name" value="Peptidase_S8/S53_dom"/>
</dbReference>
<evidence type="ECO:0000256" key="1">
    <source>
        <dbReference type="ARBA" id="ARBA00011073"/>
    </source>
</evidence>
<dbReference type="InterPro" id="IPR036852">
    <property type="entry name" value="Peptidase_S8/S53_dom_sf"/>
</dbReference>
<gene>
    <name evidence="8" type="ORF">OFUS_LOCUS5249</name>
</gene>
<evidence type="ECO:0000256" key="6">
    <source>
        <dbReference type="RuleBase" id="RU003355"/>
    </source>
</evidence>
<dbReference type="Gene3D" id="3.40.50.200">
    <property type="entry name" value="Peptidase S8/S53 domain"/>
    <property type="match status" value="1"/>
</dbReference>
<dbReference type="InterPro" id="IPR022398">
    <property type="entry name" value="Peptidase_S8_His-AS"/>
</dbReference>
<dbReference type="InterPro" id="IPR023827">
    <property type="entry name" value="Peptidase_S8_Asp-AS"/>
</dbReference>
<feature type="active site" description="Charge relay system" evidence="5">
    <location>
        <position position="188"/>
    </location>
</feature>
<dbReference type="SUPFAM" id="SSF52743">
    <property type="entry name" value="Subtilisin-like"/>
    <property type="match status" value="1"/>
</dbReference>
<evidence type="ECO:0000313" key="9">
    <source>
        <dbReference type="Proteomes" id="UP000749559"/>
    </source>
</evidence>
<keyword evidence="2 5" id="KW-0645">Protease</keyword>
<dbReference type="AlphaFoldDB" id="A0A8J1XKL0"/>
<dbReference type="CDD" id="cd04077">
    <property type="entry name" value="Peptidases_S8_PCSK9_ProteinaseK_like"/>
    <property type="match status" value="1"/>
</dbReference>
<dbReference type="PROSITE" id="PS00137">
    <property type="entry name" value="SUBTILASE_HIS"/>
    <property type="match status" value="1"/>
</dbReference>
<dbReference type="OrthoDB" id="7775224at2759"/>
<comment type="similarity">
    <text evidence="1 5 6">Belongs to the peptidase S8 family.</text>
</comment>
<comment type="caution">
    <text evidence="8">The sequence shown here is derived from an EMBL/GenBank/DDBJ whole genome shotgun (WGS) entry which is preliminary data.</text>
</comment>
<dbReference type="Proteomes" id="UP000749559">
    <property type="component" value="Unassembled WGS sequence"/>
</dbReference>
<dbReference type="InterPro" id="IPR015500">
    <property type="entry name" value="Peptidase_S8_subtilisin-rel"/>
</dbReference>
<dbReference type="GO" id="GO:0006508">
    <property type="term" value="P:proteolysis"/>
    <property type="evidence" value="ECO:0007669"/>
    <property type="project" value="UniProtKB-KW"/>
</dbReference>
<organism evidence="8 9">
    <name type="scientific">Owenia fusiformis</name>
    <name type="common">Polychaete worm</name>
    <dbReference type="NCBI Taxonomy" id="6347"/>
    <lineage>
        <taxon>Eukaryota</taxon>
        <taxon>Metazoa</taxon>
        <taxon>Spiralia</taxon>
        <taxon>Lophotrochozoa</taxon>
        <taxon>Annelida</taxon>
        <taxon>Polychaeta</taxon>
        <taxon>Sedentaria</taxon>
        <taxon>Canalipalpata</taxon>
        <taxon>Sabellida</taxon>
        <taxon>Oweniida</taxon>
        <taxon>Oweniidae</taxon>
        <taxon>Owenia</taxon>
    </lineage>
</organism>
<dbReference type="EMBL" id="CAIIXF020000002">
    <property type="protein sequence ID" value="CAH1778316.1"/>
    <property type="molecule type" value="Genomic_DNA"/>
</dbReference>
<protein>
    <recommendedName>
        <fullName evidence="7">Peptidase S8/S53 domain-containing protein</fullName>
    </recommendedName>
</protein>
<evidence type="ECO:0000256" key="2">
    <source>
        <dbReference type="ARBA" id="ARBA00022670"/>
    </source>
</evidence>
<dbReference type="Pfam" id="PF00082">
    <property type="entry name" value="Peptidase_S8"/>
    <property type="match status" value="1"/>
</dbReference>